<reference evidence="4" key="1">
    <citation type="submission" date="2016-07" db="EMBL/GenBank/DDBJ databases">
        <title>Microvirga ossetica sp. nov. a new species of rhizobia isolated from root nodules of the legume species Vicia alpestris Steven originated from North Ossetia region in the Caucasus.</title>
        <authorList>
            <person name="Safronova V.I."/>
            <person name="Kuznetsova I.G."/>
            <person name="Sazanova A.L."/>
            <person name="Belimov A."/>
            <person name="Andronov E."/>
            <person name="Osledkin Y.S."/>
            <person name="Onishchuk O.P."/>
            <person name="Kurchak O.N."/>
            <person name="Shaposhnikov A.I."/>
            <person name="Willems A."/>
            <person name="Tikhonovich I.A."/>
        </authorList>
    </citation>
    <scope>NUCLEOTIDE SEQUENCE [LARGE SCALE GENOMIC DNA]</scope>
    <source>
        <strain evidence="4">V5/3M</strain>
        <plasmid evidence="4">unnamed2</plasmid>
        <plasmid evidence="3">unnamed3</plasmid>
    </source>
</reference>
<dbReference type="PANTHER" id="PTHR38463">
    <property type="entry name" value="STRESS RESPONSE PROTEIN YSNF"/>
    <property type="match status" value="1"/>
</dbReference>
<dbReference type="KEGG" id="moc:BB934_38850"/>
<dbReference type="Pfam" id="PF09557">
    <property type="entry name" value="DUF2382"/>
    <property type="match status" value="1"/>
</dbReference>
<dbReference type="RefSeq" id="WP_099514600.1">
    <property type="nucleotide sequence ID" value="NZ_CP016618.1"/>
</dbReference>
<evidence type="ECO:0000313" key="3">
    <source>
        <dbReference type="EMBL" id="ANY83615.1"/>
    </source>
</evidence>
<dbReference type="InterPro" id="IPR052967">
    <property type="entry name" value="Stress_Response_Assoc"/>
</dbReference>
<geneLocation type="plasmid" evidence="4">
    <name>unnamed2</name>
</geneLocation>
<proteinExistence type="predicted"/>
<evidence type="ECO:0000313" key="4">
    <source>
        <dbReference type="EMBL" id="ANY84201.1"/>
    </source>
</evidence>
<organism evidence="4">
    <name type="scientific">Microvirga ossetica</name>
    <dbReference type="NCBI Taxonomy" id="1882682"/>
    <lineage>
        <taxon>Bacteria</taxon>
        <taxon>Pseudomonadati</taxon>
        <taxon>Pseudomonadota</taxon>
        <taxon>Alphaproteobacteria</taxon>
        <taxon>Hyphomicrobiales</taxon>
        <taxon>Methylobacteriaceae</taxon>
        <taxon>Microvirga</taxon>
    </lineage>
</organism>
<gene>
    <name evidence="3" type="ORF">BB934_35770</name>
    <name evidence="4" type="ORF">BB934_38850</name>
</gene>
<dbReference type="AlphaFoldDB" id="A0A1B2EW59"/>
<dbReference type="EMBL" id="CP016619">
    <property type="protein sequence ID" value="ANY84201.1"/>
    <property type="molecule type" value="Genomic_DNA"/>
</dbReference>
<feature type="domain" description="DUF2382" evidence="2">
    <location>
        <begin position="153"/>
        <end position="265"/>
    </location>
</feature>
<evidence type="ECO:0000259" key="2">
    <source>
        <dbReference type="Pfam" id="PF09557"/>
    </source>
</evidence>
<dbReference type="PANTHER" id="PTHR38463:SF1">
    <property type="entry name" value="STRESS RESPONSE PROTEIN YSNF"/>
    <property type="match status" value="1"/>
</dbReference>
<accession>A0A1B2EW59</accession>
<dbReference type="EMBL" id="CP016618">
    <property type="protein sequence ID" value="ANY83615.1"/>
    <property type="molecule type" value="Genomic_DNA"/>
</dbReference>
<dbReference type="InterPro" id="IPR019060">
    <property type="entry name" value="DUF2382"/>
</dbReference>
<feature type="compositionally biased region" description="Polar residues" evidence="1">
    <location>
        <begin position="273"/>
        <end position="284"/>
    </location>
</feature>
<dbReference type="KEGG" id="moc:BB934_35770"/>
<protein>
    <recommendedName>
        <fullName evidence="2">DUF2382 domain-containing protein</fullName>
    </recommendedName>
</protein>
<dbReference type="OrthoDB" id="8455189at2"/>
<keyword evidence="4" id="KW-0614">Plasmid</keyword>
<name>A0A1B2EW59_9HYPH</name>
<feature type="region of interest" description="Disordered" evidence="1">
    <location>
        <begin position="248"/>
        <end position="284"/>
    </location>
</feature>
<feature type="compositionally biased region" description="Basic and acidic residues" evidence="1">
    <location>
        <begin position="248"/>
        <end position="271"/>
    </location>
</feature>
<sequence>MSKTVTCLYQDQQKAGEIVSRLEQAGISRGDISFYSTPSDNLIDDLENDGVPRTDAYAYAEGVRRGGSLVAVECDDDEIDQVIDILDDDGILDLDEQETSWRSEGWQGYDASTSGGTTGRLGAAAAGLAGSLTDSPASIRTDKAGASGRDEVIPIAEEELHVGKREVGHGRVRIQSRVVERPVSEQVNLRQEHVEVERRPVSGTAQAGTLGADPFQERTIEVEERGEEAVVSKEARVVEEVVVRKDVEQRTETVSDTVRKTEVDVEDDRNIRGTGTTDSADGKR</sequence>
<evidence type="ECO:0000256" key="1">
    <source>
        <dbReference type="SAM" id="MobiDB-lite"/>
    </source>
</evidence>
<geneLocation type="plasmid" evidence="3">
    <name>unnamed3</name>
</geneLocation>